<evidence type="ECO:0000313" key="1">
    <source>
        <dbReference type="EMBL" id="KAK5982462.1"/>
    </source>
</evidence>
<protein>
    <submittedName>
        <fullName evidence="1">Uncharacterized protein</fullName>
    </submittedName>
</protein>
<accession>A0AAN8FP52</accession>
<comment type="caution">
    <text evidence="1">The sequence shown here is derived from an EMBL/GenBank/DDBJ whole genome shotgun (WGS) entry which is preliminary data.</text>
</comment>
<proteinExistence type="predicted"/>
<sequence>MLFHNPRNSTNFLNLIEDAVETNILVHDIRSNYNRKRGKEPKIQKKTSHARPNAILMCDLLYMFVKFYDPCSSS</sequence>
<dbReference type="AlphaFoldDB" id="A0AAN8FP52"/>
<reference evidence="1 2" key="1">
    <citation type="submission" date="2019-10" db="EMBL/GenBank/DDBJ databases">
        <title>Assembly and Annotation for the nematode Trichostrongylus colubriformis.</title>
        <authorList>
            <person name="Martin J."/>
        </authorList>
    </citation>
    <scope>NUCLEOTIDE SEQUENCE [LARGE SCALE GENOMIC DNA]</scope>
    <source>
        <strain evidence="1">G859</strain>
        <tissue evidence="1">Whole worm</tissue>
    </source>
</reference>
<dbReference type="EMBL" id="WIXE01005080">
    <property type="protein sequence ID" value="KAK5982462.1"/>
    <property type="molecule type" value="Genomic_DNA"/>
</dbReference>
<name>A0AAN8FP52_TRICO</name>
<dbReference type="Proteomes" id="UP001331761">
    <property type="component" value="Unassembled WGS sequence"/>
</dbReference>
<organism evidence="1 2">
    <name type="scientific">Trichostrongylus colubriformis</name>
    <name type="common">Black scour worm</name>
    <dbReference type="NCBI Taxonomy" id="6319"/>
    <lineage>
        <taxon>Eukaryota</taxon>
        <taxon>Metazoa</taxon>
        <taxon>Ecdysozoa</taxon>
        <taxon>Nematoda</taxon>
        <taxon>Chromadorea</taxon>
        <taxon>Rhabditida</taxon>
        <taxon>Rhabditina</taxon>
        <taxon>Rhabditomorpha</taxon>
        <taxon>Strongyloidea</taxon>
        <taxon>Trichostrongylidae</taxon>
        <taxon>Trichostrongylus</taxon>
    </lineage>
</organism>
<keyword evidence="2" id="KW-1185">Reference proteome</keyword>
<gene>
    <name evidence="1" type="ORF">GCK32_022383</name>
</gene>
<evidence type="ECO:0000313" key="2">
    <source>
        <dbReference type="Proteomes" id="UP001331761"/>
    </source>
</evidence>